<keyword evidence="1" id="KW-0808">Transferase</keyword>
<accession>A0ABD1TX24</accession>
<gene>
    <name evidence="1" type="ORF">Adt_13513</name>
</gene>
<name>A0ABD1TX24_9LAMI</name>
<dbReference type="AlphaFoldDB" id="A0ABD1TX24"/>
<evidence type="ECO:0000313" key="1">
    <source>
        <dbReference type="EMBL" id="KAL2517266.1"/>
    </source>
</evidence>
<dbReference type="EMBL" id="JBFOLK010000004">
    <property type="protein sequence ID" value="KAL2517266.1"/>
    <property type="molecule type" value="Genomic_DNA"/>
</dbReference>
<organism evidence="1 2">
    <name type="scientific">Abeliophyllum distichum</name>
    <dbReference type="NCBI Taxonomy" id="126358"/>
    <lineage>
        <taxon>Eukaryota</taxon>
        <taxon>Viridiplantae</taxon>
        <taxon>Streptophyta</taxon>
        <taxon>Embryophyta</taxon>
        <taxon>Tracheophyta</taxon>
        <taxon>Spermatophyta</taxon>
        <taxon>Magnoliopsida</taxon>
        <taxon>eudicotyledons</taxon>
        <taxon>Gunneridae</taxon>
        <taxon>Pentapetalae</taxon>
        <taxon>asterids</taxon>
        <taxon>lamiids</taxon>
        <taxon>Lamiales</taxon>
        <taxon>Oleaceae</taxon>
        <taxon>Forsythieae</taxon>
        <taxon>Abeliophyllum</taxon>
    </lineage>
</organism>
<evidence type="ECO:0000313" key="2">
    <source>
        <dbReference type="Proteomes" id="UP001604336"/>
    </source>
</evidence>
<keyword evidence="2" id="KW-1185">Reference proteome</keyword>
<comment type="caution">
    <text evidence="1">The sequence shown here is derived from an EMBL/GenBank/DDBJ whole genome shotgun (WGS) entry which is preliminary data.</text>
</comment>
<proteinExistence type="predicted"/>
<keyword evidence="1" id="KW-0418">Kinase</keyword>
<sequence>MDEAVSDEVTEVGLDDITHDRSKDCEFSLKPGSSSMLEPNELVMPCEDGYHENSNYLVSDTLDAKNLDRIGSSEHANTSPRCMDDAGILIEELNVRNYDWKKSAVVGVSNNRDITQTRQNQWEHLFQMTGGSGINSLQGQTWYKEKV</sequence>
<dbReference type="GO" id="GO:0016301">
    <property type="term" value="F:kinase activity"/>
    <property type="evidence" value="ECO:0007669"/>
    <property type="project" value="UniProtKB-KW"/>
</dbReference>
<protein>
    <submittedName>
        <fullName evidence="1">EIF-2alpha kinase PEK/EIF2AK3</fullName>
    </submittedName>
</protein>
<reference evidence="2" key="1">
    <citation type="submission" date="2024-07" db="EMBL/GenBank/DDBJ databases">
        <title>Two chromosome-level genome assemblies of Korean endemic species Abeliophyllum distichum and Forsythia ovata (Oleaceae).</title>
        <authorList>
            <person name="Jang H."/>
        </authorList>
    </citation>
    <scope>NUCLEOTIDE SEQUENCE [LARGE SCALE GENOMIC DNA]</scope>
</reference>
<dbReference type="Proteomes" id="UP001604336">
    <property type="component" value="Unassembled WGS sequence"/>
</dbReference>